<organism evidence="5 6">
    <name type="scientific">Corynebacterium hylobatis</name>
    <dbReference type="NCBI Taxonomy" id="1859290"/>
    <lineage>
        <taxon>Bacteria</taxon>
        <taxon>Bacillati</taxon>
        <taxon>Actinomycetota</taxon>
        <taxon>Actinomycetes</taxon>
        <taxon>Mycobacteriales</taxon>
        <taxon>Corynebacteriaceae</taxon>
        <taxon>Corynebacterium</taxon>
    </lineage>
</organism>
<dbReference type="RefSeq" id="WP_126121357.1">
    <property type="nucleotide sequence ID" value="NZ_RXHJ01000014.1"/>
</dbReference>
<dbReference type="Proteomes" id="UP000274907">
    <property type="component" value="Unassembled WGS sequence"/>
</dbReference>
<dbReference type="PANTHER" id="PTHR30502:SF0">
    <property type="entry name" value="PHOSPHOENOLPYRUVATE CARBOXYLASE FAMILY PROTEIN"/>
    <property type="match status" value="1"/>
</dbReference>
<evidence type="ECO:0000256" key="1">
    <source>
        <dbReference type="ARBA" id="ARBA00005568"/>
    </source>
</evidence>
<dbReference type="FunFam" id="3.20.20.60:FF:000004">
    <property type="entry name" value="5-keto-4-deoxy-D-glucarate aldolase"/>
    <property type="match status" value="1"/>
</dbReference>
<reference evidence="5 6" key="1">
    <citation type="submission" date="2018-12" db="EMBL/GenBank/DDBJ databases">
        <title>YIM 101343 draft genome.</title>
        <authorList>
            <person name="Chen X."/>
        </authorList>
    </citation>
    <scope>NUCLEOTIDE SEQUENCE [LARGE SCALE GENOMIC DNA]</scope>
    <source>
        <strain evidence="5 6">YIM 101343</strain>
    </source>
</reference>
<name>A0A3S0HG71_9CORY</name>
<evidence type="ECO:0000259" key="4">
    <source>
        <dbReference type="Pfam" id="PF03328"/>
    </source>
</evidence>
<dbReference type="InterPro" id="IPR050251">
    <property type="entry name" value="HpcH-HpaI_aldolase"/>
</dbReference>
<dbReference type="InterPro" id="IPR005000">
    <property type="entry name" value="Aldolase/citrate-lyase_domain"/>
</dbReference>
<proteinExistence type="inferred from homology"/>
<dbReference type="EMBL" id="RXHJ01000014">
    <property type="protein sequence ID" value="RSZ61969.1"/>
    <property type="molecule type" value="Genomic_DNA"/>
</dbReference>
<dbReference type="InterPro" id="IPR015813">
    <property type="entry name" value="Pyrv/PenolPyrv_kinase-like_dom"/>
</dbReference>
<evidence type="ECO:0000256" key="3">
    <source>
        <dbReference type="ARBA" id="ARBA00023239"/>
    </source>
</evidence>
<dbReference type="GO" id="GO:0005737">
    <property type="term" value="C:cytoplasm"/>
    <property type="evidence" value="ECO:0007669"/>
    <property type="project" value="TreeGrafter"/>
</dbReference>
<accession>A0A3S0HG71</accession>
<evidence type="ECO:0000313" key="6">
    <source>
        <dbReference type="Proteomes" id="UP000274907"/>
    </source>
</evidence>
<dbReference type="OrthoDB" id="86160at2"/>
<keyword evidence="2" id="KW-0479">Metal-binding</keyword>
<gene>
    <name evidence="5" type="ORF">EAH68_10875</name>
</gene>
<sequence>MPIRLELPQTFHKLILERQATQVGLWVCSGSATAAEIVASSGCDWVLVDGEHSPIGLESTLDILRAMNAYPAVPVVRVPVNDTALIKQFLDLGAQNIMVPMVHTVADAEKAAAAMHYPPRGVRGVGSALARSARWNRVEGYLQNGSDHVSLTVQVESAESAENAEAILAVEGVDAVFIGPSDLAASMGLLGQQNHEDVVAHVLNTIRAANAAGKPVGVNAFNNEQAQQYIDAGADFVAVGADVQLLAASTAALAEKFGAYNTKG</sequence>
<evidence type="ECO:0000256" key="2">
    <source>
        <dbReference type="ARBA" id="ARBA00022723"/>
    </source>
</evidence>
<dbReference type="Pfam" id="PF03328">
    <property type="entry name" value="HpcH_HpaI"/>
    <property type="match status" value="1"/>
</dbReference>
<dbReference type="GO" id="GO:0046872">
    <property type="term" value="F:metal ion binding"/>
    <property type="evidence" value="ECO:0007669"/>
    <property type="project" value="UniProtKB-KW"/>
</dbReference>
<dbReference type="GO" id="GO:0016832">
    <property type="term" value="F:aldehyde-lyase activity"/>
    <property type="evidence" value="ECO:0007669"/>
    <property type="project" value="UniProtKB-ARBA"/>
</dbReference>
<protein>
    <submittedName>
        <fullName evidence="5">2-dehydro-3-deoxyglucarate aldolase</fullName>
    </submittedName>
</protein>
<dbReference type="PANTHER" id="PTHR30502">
    <property type="entry name" value="2-KETO-3-DEOXY-L-RHAMNONATE ALDOLASE"/>
    <property type="match status" value="1"/>
</dbReference>
<dbReference type="AlphaFoldDB" id="A0A3S0HG71"/>
<keyword evidence="3" id="KW-0456">Lyase</keyword>
<comment type="similarity">
    <text evidence="1">Belongs to the HpcH/HpaI aldolase family.</text>
</comment>
<feature type="domain" description="HpcH/HpaI aldolase/citrate lyase" evidence="4">
    <location>
        <begin position="22"/>
        <end position="247"/>
    </location>
</feature>
<evidence type="ECO:0000313" key="5">
    <source>
        <dbReference type="EMBL" id="RSZ61969.1"/>
    </source>
</evidence>
<keyword evidence="6" id="KW-1185">Reference proteome</keyword>
<comment type="caution">
    <text evidence="5">The sequence shown here is derived from an EMBL/GenBank/DDBJ whole genome shotgun (WGS) entry which is preliminary data.</text>
</comment>
<dbReference type="InterPro" id="IPR040442">
    <property type="entry name" value="Pyrv_kinase-like_dom_sf"/>
</dbReference>
<dbReference type="Gene3D" id="3.20.20.60">
    <property type="entry name" value="Phosphoenolpyruvate-binding domains"/>
    <property type="match status" value="1"/>
</dbReference>
<dbReference type="SUPFAM" id="SSF51621">
    <property type="entry name" value="Phosphoenolpyruvate/pyruvate domain"/>
    <property type="match status" value="1"/>
</dbReference>